<evidence type="ECO:0000256" key="6">
    <source>
        <dbReference type="SAM" id="MobiDB-lite"/>
    </source>
</evidence>
<keyword evidence="3" id="KW-0808">Transferase</keyword>
<sequence length="511" mass="59344">MLNFSGNQQQSQPINFDVEHHHQQQNLSSPISKFKIFPLFRTDINTPTKSYITSRLCSWLLVAFLFQVLFIFLVTTNNTPNSQSPPSLNKHQQHDNKNKSINNGGRGECEYGNVYVYDLPPMFNKELLDHCDNLDPWSSRCNALSNDGFGPKATGLDQLVPGNLCPAWYWTDMYSAEVIYHSRMMGYKCRTSNPNNATGYYIPFYVGLSIGRYLWYNFTSKDRDRSSEMMLDWIKDQESWKLSNGSDHFIMLGRLTWDFRRLTDDDKEWGSKFAYMPLMKNVMKVTVERSIWDPLEVSVPYPTAFHPRSNVDILQWQGLIRARKRSSLFCFIGATRKKIKNDFRGVLMNYCKKETEKCKVVDCGVEKCYDGAPAILEGFLDSDFCFQPKGDGFTRRSFYDCMLAGSIPVYFWEKSFKDQYKWHLPNDARSYSVFIDHGVVRNNTGIIRSVLEKYSKDEIKKMRETIIGFMPRFLYSRYSGDLGSIKDAFDVAMDGILRKFKEQKEGKAIKS</sequence>
<dbReference type="EMBL" id="BAABME010003142">
    <property type="protein sequence ID" value="GAA0157596.1"/>
    <property type="molecule type" value="Genomic_DNA"/>
</dbReference>
<reference evidence="9 10" key="1">
    <citation type="submission" date="2024-01" db="EMBL/GenBank/DDBJ databases">
        <title>The complete chloroplast genome sequence of Lithospermum erythrorhizon: insights into the phylogenetic relationship among Boraginaceae species and the maternal lineages of purple gromwells.</title>
        <authorList>
            <person name="Okada T."/>
            <person name="Watanabe K."/>
        </authorList>
    </citation>
    <scope>NUCLEOTIDE SEQUENCE [LARGE SCALE GENOMIC DNA]</scope>
</reference>
<dbReference type="InterPro" id="IPR004263">
    <property type="entry name" value="Exostosin"/>
</dbReference>
<keyword evidence="7" id="KW-1133">Transmembrane helix</keyword>
<feature type="compositionally biased region" description="Polar residues" evidence="6">
    <location>
        <begin position="81"/>
        <end position="90"/>
    </location>
</feature>
<name>A0AAV3Q3S0_LITER</name>
<keyword evidence="10" id="KW-1185">Reference proteome</keyword>
<evidence type="ECO:0000256" key="4">
    <source>
        <dbReference type="ARBA" id="ARBA00022968"/>
    </source>
</evidence>
<dbReference type="GO" id="GO:0008378">
    <property type="term" value="F:galactosyltransferase activity"/>
    <property type="evidence" value="ECO:0007669"/>
    <property type="project" value="TreeGrafter"/>
</dbReference>
<keyword evidence="7" id="KW-0472">Membrane</keyword>
<accession>A0AAV3Q3S0</accession>
<protein>
    <submittedName>
        <fullName evidence="9">Glycosyltransferase</fullName>
    </submittedName>
</protein>
<keyword evidence="5" id="KW-0333">Golgi apparatus</keyword>
<dbReference type="Proteomes" id="UP001454036">
    <property type="component" value="Unassembled WGS sequence"/>
</dbReference>
<evidence type="ECO:0000313" key="10">
    <source>
        <dbReference type="Proteomes" id="UP001454036"/>
    </source>
</evidence>
<evidence type="ECO:0000256" key="7">
    <source>
        <dbReference type="SAM" id="Phobius"/>
    </source>
</evidence>
<dbReference type="InterPro" id="IPR040911">
    <property type="entry name" value="Exostosin_GT47"/>
</dbReference>
<evidence type="ECO:0000256" key="5">
    <source>
        <dbReference type="ARBA" id="ARBA00023034"/>
    </source>
</evidence>
<dbReference type="GO" id="GO:0009969">
    <property type="term" value="P:xyloglucan biosynthetic process"/>
    <property type="evidence" value="ECO:0007669"/>
    <property type="project" value="TreeGrafter"/>
</dbReference>
<evidence type="ECO:0000313" key="9">
    <source>
        <dbReference type="EMBL" id="GAA0157596.1"/>
    </source>
</evidence>
<gene>
    <name evidence="9" type="ORF">LIER_14833</name>
</gene>
<evidence type="ECO:0000259" key="8">
    <source>
        <dbReference type="Pfam" id="PF03016"/>
    </source>
</evidence>
<dbReference type="AlphaFoldDB" id="A0AAV3Q3S0"/>
<organism evidence="9 10">
    <name type="scientific">Lithospermum erythrorhizon</name>
    <name type="common">Purple gromwell</name>
    <name type="synonym">Lithospermum officinale var. erythrorhizon</name>
    <dbReference type="NCBI Taxonomy" id="34254"/>
    <lineage>
        <taxon>Eukaryota</taxon>
        <taxon>Viridiplantae</taxon>
        <taxon>Streptophyta</taxon>
        <taxon>Embryophyta</taxon>
        <taxon>Tracheophyta</taxon>
        <taxon>Spermatophyta</taxon>
        <taxon>Magnoliopsida</taxon>
        <taxon>eudicotyledons</taxon>
        <taxon>Gunneridae</taxon>
        <taxon>Pentapetalae</taxon>
        <taxon>asterids</taxon>
        <taxon>lamiids</taxon>
        <taxon>Boraginales</taxon>
        <taxon>Boraginaceae</taxon>
        <taxon>Boraginoideae</taxon>
        <taxon>Lithospermeae</taxon>
        <taxon>Lithospermum</taxon>
    </lineage>
</organism>
<evidence type="ECO:0000256" key="1">
    <source>
        <dbReference type="ARBA" id="ARBA00004323"/>
    </source>
</evidence>
<evidence type="ECO:0000256" key="2">
    <source>
        <dbReference type="ARBA" id="ARBA00010271"/>
    </source>
</evidence>
<keyword evidence="7" id="KW-0812">Transmembrane</keyword>
<keyword evidence="4" id="KW-0735">Signal-anchor</keyword>
<dbReference type="PANTHER" id="PTHR11062:SF219">
    <property type="entry name" value="XYLOGLUCAN GALACTOSYLTRANSFERASE XLT2-LIKE"/>
    <property type="match status" value="1"/>
</dbReference>
<feature type="transmembrane region" description="Helical" evidence="7">
    <location>
        <begin position="56"/>
        <end position="75"/>
    </location>
</feature>
<keyword evidence="3" id="KW-0328">Glycosyltransferase</keyword>
<dbReference type="PANTHER" id="PTHR11062">
    <property type="entry name" value="EXOSTOSIN HEPARAN SULFATE GLYCOSYLTRANSFERASE -RELATED"/>
    <property type="match status" value="1"/>
</dbReference>
<proteinExistence type="inferred from homology"/>
<comment type="subcellular location">
    <subcellularLocation>
        <location evidence="1">Golgi apparatus membrane</location>
        <topology evidence="1">Single-pass type II membrane protein</topology>
    </subcellularLocation>
</comment>
<dbReference type="Pfam" id="PF03016">
    <property type="entry name" value="Exostosin_GT47"/>
    <property type="match status" value="1"/>
</dbReference>
<feature type="domain" description="Exostosin GT47" evidence="8">
    <location>
        <begin position="110"/>
        <end position="449"/>
    </location>
</feature>
<dbReference type="GO" id="GO:0000139">
    <property type="term" value="C:Golgi membrane"/>
    <property type="evidence" value="ECO:0007669"/>
    <property type="project" value="UniProtKB-SubCell"/>
</dbReference>
<comment type="caution">
    <text evidence="9">The sequence shown here is derived from an EMBL/GenBank/DDBJ whole genome shotgun (WGS) entry which is preliminary data.</text>
</comment>
<evidence type="ECO:0000256" key="3">
    <source>
        <dbReference type="ARBA" id="ARBA00022676"/>
    </source>
</evidence>
<comment type="similarity">
    <text evidence="2">Belongs to the glycosyltransferase 47 family.</text>
</comment>
<feature type="region of interest" description="Disordered" evidence="6">
    <location>
        <begin position="81"/>
        <end position="105"/>
    </location>
</feature>